<dbReference type="NCBIfam" id="TIGR00255">
    <property type="entry name" value="YicC/YloC family endoribonuclease"/>
    <property type="match status" value="1"/>
</dbReference>
<sequence>MTGFASQRGGLADEGPPRGWLWEMRSVNGRGRDLRLRLPETMAGLEAVVRPALEARIARGSVTLTLRLDDAGAAMPALDPAALADALDALARIDAQAAARGLACAPLDTVALLSQRGISAARGPDAAADGRQQALQKALAQDLPALLDAFDAMRRSEGAALAAVLAAQVDRVAELVAAARGVLDDRSAAIAAAHRAALARVADAVPVEETRIAQELAQMAVRLDVAEELDRLEAHCAAARALLAEDAPVGRRLDFLCQEFNREANTLCTKAQYLELTRIGLDLKAVIDQMREQIQNVE</sequence>
<evidence type="ECO:0000259" key="7">
    <source>
        <dbReference type="Pfam" id="PF08340"/>
    </source>
</evidence>
<dbReference type="InterPro" id="IPR013527">
    <property type="entry name" value="YicC-like_N"/>
</dbReference>
<evidence type="ECO:0000256" key="3">
    <source>
        <dbReference type="ARBA" id="ARBA00022759"/>
    </source>
</evidence>
<dbReference type="GO" id="GO:0016787">
    <property type="term" value="F:hydrolase activity"/>
    <property type="evidence" value="ECO:0007669"/>
    <property type="project" value="UniProtKB-KW"/>
</dbReference>
<name>A0A7Z0L1Z3_9RHOB</name>
<keyword evidence="3" id="KW-0255">Endonuclease</keyword>
<evidence type="ECO:0000256" key="2">
    <source>
        <dbReference type="ARBA" id="ARBA00022722"/>
    </source>
</evidence>
<comment type="similarity">
    <text evidence="5">Belongs to the YicC/YloC family.</text>
</comment>
<reference evidence="8 9" key="1">
    <citation type="journal article" date="2000" name="Arch. Microbiol.">
        <title>Rhodobaca bogoriensis gen. nov. and sp. nov., an alkaliphilic purple nonsulfur bacterium from African Rift Valley soda lakes.</title>
        <authorList>
            <person name="Milford A.D."/>
            <person name="Achenbach L.A."/>
            <person name="Jung D.O."/>
            <person name="Madigan M.T."/>
        </authorList>
    </citation>
    <scope>NUCLEOTIDE SEQUENCE [LARGE SCALE GENOMIC DNA]</scope>
    <source>
        <strain evidence="8 9">2376</strain>
    </source>
</reference>
<dbReference type="PANTHER" id="PTHR30636">
    <property type="entry name" value="UPF0701 PROTEIN YICC"/>
    <property type="match status" value="1"/>
</dbReference>
<comment type="cofactor">
    <cofactor evidence="1">
        <name>a divalent metal cation</name>
        <dbReference type="ChEBI" id="CHEBI:60240"/>
    </cofactor>
</comment>
<dbReference type="EMBL" id="JACBXS010000035">
    <property type="protein sequence ID" value="NYS26183.1"/>
    <property type="molecule type" value="Genomic_DNA"/>
</dbReference>
<accession>A0A7Z0L1Z3</accession>
<evidence type="ECO:0000256" key="5">
    <source>
        <dbReference type="ARBA" id="ARBA00035648"/>
    </source>
</evidence>
<keyword evidence="4" id="KW-0378">Hydrolase</keyword>
<dbReference type="Proteomes" id="UP000529417">
    <property type="component" value="Unassembled WGS sequence"/>
</dbReference>
<dbReference type="AlphaFoldDB" id="A0A7Z0L1Z3"/>
<dbReference type="Pfam" id="PF03755">
    <property type="entry name" value="YicC-like_N"/>
    <property type="match status" value="1"/>
</dbReference>
<evidence type="ECO:0000313" key="9">
    <source>
        <dbReference type="Proteomes" id="UP000529417"/>
    </source>
</evidence>
<protein>
    <submittedName>
        <fullName evidence="8">YicC family protein</fullName>
    </submittedName>
</protein>
<keyword evidence="9" id="KW-1185">Reference proteome</keyword>
<organism evidence="8 9">
    <name type="scientific">Rhabdonatronobacter sediminivivens</name>
    <dbReference type="NCBI Taxonomy" id="2743469"/>
    <lineage>
        <taxon>Bacteria</taxon>
        <taxon>Pseudomonadati</taxon>
        <taxon>Pseudomonadota</taxon>
        <taxon>Alphaproteobacteria</taxon>
        <taxon>Rhodobacterales</taxon>
        <taxon>Paracoccaceae</taxon>
        <taxon>Rhabdonatronobacter</taxon>
    </lineage>
</organism>
<gene>
    <name evidence="8" type="ORF">HUK65_14405</name>
</gene>
<dbReference type="InterPro" id="IPR013551">
    <property type="entry name" value="YicC-like_C"/>
</dbReference>
<evidence type="ECO:0000313" key="8">
    <source>
        <dbReference type="EMBL" id="NYS26183.1"/>
    </source>
</evidence>
<keyword evidence="2" id="KW-0540">Nuclease</keyword>
<feature type="domain" description="Endoribonuclease YicC-like C-terminal" evidence="7">
    <location>
        <begin position="190"/>
        <end position="298"/>
    </location>
</feature>
<dbReference type="GO" id="GO:0004521">
    <property type="term" value="F:RNA endonuclease activity"/>
    <property type="evidence" value="ECO:0007669"/>
    <property type="project" value="InterPro"/>
</dbReference>
<evidence type="ECO:0000256" key="4">
    <source>
        <dbReference type="ARBA" id="ARBA00022801"/>
    </source>
</evidence>
<feature type="domain" description="Endoribonuclease YicC-like N-terminal" evidence="6">
    <location>
        <begin position="1"/>
        <end position="162"/>
    </location>
</feature>
<dbReference type="Pfam" id="PF08340">
    <property type="entry name" value="YicC-like_C"/>
    <property type="match status" value="1"/>
</dbReference>
<comment type="caution">
    <text evidence="8">The sequence shown here is derived from an EMBL/GenBank/DDBJ whole genome shotgun (WGS) entry which is preliminary data.</text>
</comment>
<proteinExistence type="inferred from homology"/>
<dbReference type="InterPro" id="IPR005229">
    <property type="entry name" value="YicC/YloC-like"/>
</dbReference>
<evidence type="ECO:0000259" key="6">
    <source>
        <dbReference type="Pfam" id="PF03755"/>
    </source>
</evidence>
<dbReference type="PANTHER" id="PTHR30636:SF3">
    <property type="entry name" value="UPF0701 PROTEIN YICC"/>
    <property type="match status" value="1"/>
</dbReference>
<evidence type="ECO:0000256" key="1">
    <source>
        <dbReference type="ARBA" id="ARBA00001968"/>
    </source>
</evidence>